<organism evidence="1 2">
    <name type="scientific">Dentiscutata heterogama</name>
    <dbReference type="NCBI Taxonomy" id="1316150"/>
    <lineage>
        <taxon>Eukaryota</taxon>
        <taxon>Fungi</taxon>
        <taxon>Fungi incertae sedis</taxon>
        <taxon>Mucoromycota</taxon>
        <taxon>Glomeromycotina</taxon>
        <taxon>Glomeromycetes</taxon>
        <taxon>Diversisporales</taxon>
        <taxon>Gigasporaceae</taxon>
        <taxon>Dentiscutata</taxon>
    </lineage>
</organism>
<gene>
    <name evidence="1" type="ORF">DHETER_LOCUS921</name>
</gene>
<protein>
    <submittedName>
        <fullName evidence="1">649_t:CDS:1</fullName>
    </submittedName>
</protein>
<proteinExistence type="predicted"/>
<name>A0ACA9K529_9GLOM</name>
<evidence type="ECO:0000313" key="2">
    <source>
        <dbReference type="Proteomes" id="UP000789702"/>
    </source>
</evidence>
<dbReference type="EMBL" id="CAJVPU010000510">
    <property type="protein sequence ID" value="CAG8452865.1"/>
    <property type="molecule type" value="Genomic_DNA"/>
</dbReference>
<comment type="caution">
    <text evidence="1">The sequence shown here is derived from an EMBL/GenBank/DDBJ whole genome shotgun (WGS) entry which is preliminary data.</text>
</comment>
<dbReference type="Proteomes" id="UP000789702">
    <property type="component" value="Unassembled WGS sequence"/>
</dbReference>
<evidence type="ECO:0000313" key="1">
    <source>
        <dbReference type="EMBL" id="CAG8452865.1"/>
    </source>
</evidence>
<accession>A0ACA9K529</accession>
<keyword evidence="2" id="KW-1185">Reference proteome</keyword>
<sequence length="146" mass="16968">MLIYALTFAQKWNFTKEQAEQIPNQLTEALKELALKAFVICPHTAGVEQLFSSMEISNKAKNNPVLNNISKNTNFTELEDYDTLFSLVSNIDNDIEMENNEFQEIYTEFENSSDLFLEQLINFDVEELTLESNERENITRNEITNQ</sequence>
<reference evidence="1" key="1">
    <citation type="submission" date="2021-06" db="EMBL/GenBank/DDBJ databases">
        <authorList>
            <person name="Kallberg Y."/>
            <person name="Tangrot J."/>
            <person name="Rosling A."/>
        </authorList>
    </citation>
    <scope>NUCLEOTIDE SEQUENCE</scope>
    <source>
        <strain evidence="1">IL203A</strain>
    </source>
</reference>